<dbReference type="RefSeq" id="WP_035481071.1">
    <property type="nucleotide sequence ID" value="NZ_CADFGL010000028.1"/>
</dbReference>
<protein>
    <submittedName>
        <fullName evidence="2">Uncharacterized protein</fullName>
    </submittedName>
</protein>
<keyword evidence="1" id="KW-1133">Transmembrane helix</keyword>
<accession>A0A6J5C068</accession>
<reference evidence="2 3" key="1">
    <citation type="submission" date="2020-04" db="EMBL/GenBank/DDBJ databases">
        <authorList>
            <person name="De Canck E."/>
        </authorList>
    </citation>
    <scope>NUCLEOTIDE SEQUENCE [LARGE SCALE GENOMIC DNA]</scope>
    <source>
        <strain evidence="2 3">LMG 22037</strain>
    </source>
</reference>
<dbReference type="Proteomes" id="UP000494249">
    <property type="component" value="Unassembled WGS sequence"/>
</dbReference>
<evidence type="ECO:0000256" key="1">
    <source>
        <dbReference type="SAM" id="Phobius"/>
    </source>
</evidence>
<dbReference type="AlphaFoldDB" id="A0A6J5C068"/>
<keyword evidence="1" id="KW-0472">Membrane</keyword>
<proteinExistence type="predicted"/>
<organism evidence="2 3">
    <name type="scientific">Paraburkholderia phenoliruptrix</name>
    <dbReference type="NCBI Taxonomy" id="252970"/>
    <lineage>
        <taxon>Bacteria</taxon>
        <taxon>Pseudomonadati</taxon>
        <taxon>Pseudomonadota</taxon>
        <taxon>Betaproteobacteria</taxon>
        <taxon>Burkholderiales</taxon>
        <taxon>Burkholderiaceae</taxon>
        <taxon>Paraburkholderia</taxon>
    </lineage>
</organism>
<evidence type="ECO:0000313" key="2">
    <source>
        <dbReference type="EMBL" id="CAB3722517.1"/>
    </source>
</evidence>
<gene>
    <name evidence="2" type="ORF">LMG22037_04896</name>
</gene>
<feature type="transmembrane region" description="Helical" evidence="1">
    <location>
        <begin position="35"/>
        <end position="58"/>
    </location>
</feature>
<keyword evidence="1" id="KW-0812">Transmembrane</keyword>
<sequence length="162" mass="19044">MKWPGHRARMRDPWHEIERAARKAGRWERHRRNAVLYLCWTAMVLCAIWETIVCRLAVQALGSTWPLLMEAGLWAATLCVIGWDVRRLWRQRMAMRLYYEDIADGVCPDRGMQITAANGWKWYRRQGSPWWISSKRPRPRVYVADALARLAGHNSSTRTPQV</sequence>
<feature type="transmembrane region" description="Helical" evidence="1">
    <location>
        <begin position="64"/>
        <end position="85"/>
    </location>
</feature>
<evidence type="ECO:0000313" key="3">
    <source>
        <dbReference type="Proteomes" id="UP000494249"/>
    </source>
</evidence>
<name>A0A6J5C068_9BURK</name>
<dbReference type="EMBL" id="CADIKB010000030">
    <property type="protein sequence ID" value="CAB3722517.1"/>
    <property type="molecule type" value="Genomic_DNA"/>
</dbReference>